<dbReference type="InterPro" id="IPR005135">
    <property type="entry name" value="Endo/exonuclease/phosphatase"/>
</dbReference>
<protein>
    <submittedName>
        <fullName evidence="2">Endonuclease/exonuclease/phosphatase</fullName>
    </submittedName>
</protein>
<dbReference type="GO" id="GO:0004527">
    <property type="term" value="F:exonuclease activity"/>
    <property type="evidence" value="ECO:0007669"/>
    <property type="project" value="UniProtKB-KW"/>
</dbReference>
<dbReference type="InterPro" id="IPR036691">
    <property type="entry name" value="Endo/exonu/phosph_ase_sf"/>
</dbReference>
<evidence type="ECO:0000313" key="3">
    <source>
        <dbReference type="Proteomes" id="UP000242180"/>
    </source>
</evidence>
<evidence type="ECO:0000259" key="1">
    <source>
        <dbReference type="Pfam" id="PF14529"/>
    </source>
</evidence>
<dbReference type="Pfam" id="PF14529">
    <property type="entry name" value="Exo_endo_phos_2"/>
    <property type="match status" value="1"/>
</dbReference>
<dbReference type="GO" id="GO:0004519">
    <property type="term" value="F:endonuclease activity"/>
    <property type="evidence" value="ECO:0007669"/>
    <property type="project" value="UniProtKB-KW"/>
</dbReference>
<sequence length="344" mass="39336">MSDINITIWNGNGLAKETINMVTDAFTDSTLLFITETWLHSPLLYPTHWTQFHNYGKLVNHSTRGQDGIALLVNPACQYSVSILPSSSPYLFSCQVSDTLIHCVYHPPSLPADVFSSFLSSIPLCTHPSQHHTIICGDFNARSPQLLGDSRSNTRGMVLFDWLQMNQLICWNTHFAFGQHTFQSHRTDADSRSVIDLFFSTNPLDNVSLYVDYDHHLGSDHRAVHLSYTPSLPPPPADAHPRLLWRLSKLSDPDPQAEYVRAFRRRLHHLAATLKDMVDADPQKQRPPDLDHLAAELTDTIHAALDESVGRRKPRKRQPTWFWNDELEDAHRHRELCHRRMSRA</sequence>
<keyword evidence="2" id="KW-0540">Nuclease</keyword>
<dbReference type="OMA" id="DINITIW"/>
<feature type="non-terminal residue" evidence="2">
    <location>
        <position position="344"/>
    </location>
</feature>
<keyword evidence="2" id="KW-0269">Exonuclease</keyword>
<name>A0A1X2GZ42_SYNRA</name>
<dbReference type="AlphaFoldDB" id="A0A1X2GZ42"/>
<evidence type="ECO:0000313" key="2">
    <source>
        <dbReference type="EMBL" id="ORY89534.1"/>
    </source>
</evidence>
<organism evidence="2 3">
    <name type="scientific">Syncephalastrum racemosum</name>
    <name type="common">Filamentous fungus</name>
    <dbReference type="NCBI Taxonomy" id="13706"/>
    <lineage>
        <taxon>Eukaryota</taxon>
        <taxon>Fungi</taxon>
        <taxon>Fungi incertae sedis</taxon>
        <taxon>Mucoromycota</taxon>
        <taxon>Mucoromycotina</taxon>
        <taxon>Mucoromycetes</taxon>
        <taxon>Mucorales</taxon>
        <taxon>Syncephalastraceae</taxon>
        <taxon>Syncephalastrum</taxon>
    </lineage>
</organism>
<dbReference type="EMBL" id="MCGN01000014">
    <property type="protein sequence ID" value="ORY89534.1"/>
    <property type="molecule type" value="Genomic_DNA"/>
</dbReference>
<dbReference type="Proteomes" id="UP000242180">
    <property type="component" value="Unassembled WGS sequence"/>
</dbReference>
<feature type="domain" description="Endonuclease/exonuclease/phosphatase" evidence="1">
    <location>
        <begin position="100"/>
        <end position="224"/>
    </location>
</feature>
<gene>
    <name evidence="2" type="ORF">BCR43DRAFT_448305</name>
</gene>
<comment type="caution">
    <text evidence="2">The sequence shown here is derived from an EMBL/GenBank/DDBJ whole genome shotgun (WGS) entry which is preliminary data.</text>
</comment>
<proteinExistence type="predicted"/>
<keyword evidence="3" id="KW-1185">Reference proteome</keyword>
<dbReference type="OrthoDB" id="2207231at2759"/>
<accession>A0A1X2GZ42</accession>
<keyword evidence="2" id="KW-0378">Hydrolase</keyword>
<dbReference type="STRING" id="13706.A0A1X2GZ42"/>
<reference evidence="2 3" key="1">
    <citation type="submission" date="2016-07" db="EMBL/GenBank/DDBJ databases">
        <title>Pervasive Adenine N6-methylation of Active Genes in Fungi.</title>
        <authorList>
            <consortium name="DOE Joint Genome Institute"/>
            <person name="Mondo S.J."/>
            <person name="Dannebaum R.O."/>
            <person name="Kuo R.C."/>
            <person name="Labutti K."/>
            <person name="Haridas S."/>
            <person name="Kuo A."/>
            <person name="Salamov A."/>
            <person name="Ahrendt S.R."/>
            <person name="Lipzen A."/>
            <person name="Sullivan W."/>
            <person name="Andreopoulos W.B."/>
            <person name="Clum A."/>
            <person name="Lindquist E."/>
            <person name="Daum C."/>
            <person name="Ramamoorthy G.K."/>
            <person name="Gryganskyi A."/>
            <person name="Culley D."/>
            <person name="Magnuson J.K."/>
            <person name="James T.Y."/>
            <person name="O'Malley M.A."/>
            <person name="Stajich J.E."/>
            <person name="Spatafora J.W."/>
            <person name="Visel A."/>
            <person name="Grigoriev I.V."/>
        </authorList>
    </citation>
    <scope>NUCLEOTIDE SEQUENCE [LARGE SCALE GENOMIC DNA]</scope>
    <source>
        <strain evidence="2 3">NRRL 2496</strain>
    </source>
</reference>
<dbReference type="Gene3D" id="3.60.10.10">
    <property type="entry name" value="Endonuclease/exonuclease/phosphatase"/>
    <property type="match status" value="1"/>
</dbReference>
<keyword evidence="2" id="KW-0255">Endonuclease</keyword>
<dbReference type="SUPFAM" id="SSF56219">
    <property type="entry name" value="DNase I-like"/>
    <property type="match status" value="1"/>
</dbReference>
<dbReference type="InParanoid" id="A0A1X2GZ42"/>